<gene>
    <name evidence="2" type="ORF">BDV98DRAFT_604119</name>
</gene>
<dbReference type="Proteomes" id="UP000305067">
    <property type="component" value="Unassembled WGS sequence"/>
</dbReference>
<keyword evidence="3" id="KW-1185">Reference proteome</keyword>
<feature type="compositionally biased region" description="Basic and acidic residues" evidence="1">
    <location>
        <begin position="60"/>
        <end position="75"/>
    </location>
</feature>
<name>A0A5C3QJH8_9AGAR</name>
<feature type="compositionally biased region" description="Polar residues" evidence="1">
    <location>
        <begin position="224"/>
        <end position="233"/>
    </location>
</feature>
<feature type="compositionally biased region" description="Polar residues" evidence="1">
    <location>
        <begin position="1"/>
        <end position="25"/>
    </location>
</feature>
<dbReference type="EMBL" id="ML178823">
    <property type="protein sequence ID" value="TFL02175.1"/>
    <property type="molecule type" value="Genomic_DNA"/>
</dbReference>
<feature type="compositionally biased region" description="Basic and acidic residues" evidence="1">
    <location>
        <begin position="212"/>
        <end position="221"/>
    </location>
</feature>
<protein>
    <submittedName>
        <fullName evidence="2">Uncharacterized protein</fullName>
    </submittedName>
</protein>
<feature type="region of interest" description="Disordered" evidence="1">
    <location>
        <begin position="160"/>
        <end position="284"/>
    </location>
</feature>
<dbReference type="InterPro" id="IPR022024">
    <property type="entry name" value="DUF3602"/>
</dbReference>
<evidence type="ECO:0000256" key="1">
    <source>
        <dbReference type="SAM" id="MobiDB-lite"/>
    </source>
</evidence>
<dbReference type="AlphaFoldDB" id="A0A5C3QJH8"/>
<organism evidence="2 3">
    <name type="scientific">Pterulicium gracile</name>
    <dbReference type="NCBI Taxonomy" id="1884261"/>
    <lineage>
        <taxon>Eukaryota</taxon>
        <taxon>Fungi</taxon>
        <taxon>Dikarya</taxon>
        <taxon>Basidiomycota</taxon>
        <taxon>Agaricomycotina</taxon>
        <taxon>Agaricomycetes</taxon>
        <taxon>Agaricomycetidae</taxon>
        <taxon>Agaricales</taxon>
        <taxon>Pleurotineae</taxon>
        <taxon>Pterulaceae</taxon>
        <taxon>Pterulicium</taxon>
    </lineage>
</organism>
<dbReference type="STRING" id="1884261.A0A5C3QJH8"/>
<feature type="compositionally biased region" description="Basic and acidic residues" evidence="1">
    <location>
        <begin position="38"/>
        <end position="51"/>
    </location>
</feature>
<accession>A0A5C3QJH8</accession>
<sequence>MDNTTAARSPSIDSARSGRSFSRQISAIGARISGAMSHSRERSVSRQHDDETSSTTGSTLHERPGPDRSVSRGRDAYYSSGRGGAGNIRPSPSREPRESTDAADDISVNVTRGREPTPNHAVGVLYSTGRGGVGNIRSPSRHGEATIPEDEEVIIKRYAQSEVDAPRSTGRGGVGNISTSRSRSRGPSGLISTGRGGAGNMYSSGADTADVFAREERERKHAAASTNPSSGLHSTGRGGIANITNVPPTIHNVEKSTSPAAQAPIYSSGRGGRGNMIRRTSVEV</sequence>
<dbReference type="InterPro" id="IPR053203">
    <property type="entry name" value="Cisplatin_resist-associated"/>
</dbReference>
<dbReference type="Pfam" id="PF12223">
    <property type="entry name" value="DUF3602"/>
    <property type="match status" value="3"/>
</dbReference>
<proteinExistence type="predicted"/>
<evidence type="ECO:0000313" key="2">
    <source>
        <dbReference type="EMBL" id="TFL02175.1"/>
    </source>
</evidence>
<dbReference type="PANTHER" id="PTHR34693">
    <property type="entry name" value="PROTEIN PAR32"/>
    <property type="match status" value="1"/>
</dbReference>
<feature type="region of interest" description="Disordered" evidence="1">
    <location>
        <begin position="1"/>
        <end position="126"/>
    </location>
</feature>
<reference evidence="2 3" key="1">
    <citation type="journal article" date="2019" name="Nat. Ecol. Evol.">
        <title>Megaphylogeny resolves global patterns of mushroom evolution.</title>
        <authorList>
            <person name="Varga T."/>
            <person name="Krizsan K."/>
            <person name="Foldi C."/>
            <person name="Dima B."/>
            <person name="Sanchez-Garcia M."/>
            <person name="Sanchez-Ramirez S."/>
            <person name="Szollosi G.J."/>
            <person name="Szarkandi J.G."/>
            <person name="Papp V."/>
            <person name="Albert L."/>
            <person name="Andreopoulos W."/>
            <person name="Angelini C."/>
            <person name="Antonin V."/>
            <person name="Barry K.W."/>
            <person name="Bougher N.L."/>
            <person name="Buchanan P."/>
            <person name="Buyck B."/>
            <person name="Bense V."/>
            <person name="Catcheside P."/>
            <person name="Chovatia M."/>
            <person name="Cooper J."/>
            <person name="Damon W."/>
            <person name="Desjardin D."/>
            <person name="Finy P."/>
            <person name="Geml J."/>
            <person name="Haridas S."/>
            <person name="Hughes K."/>
            <person name="Justo A."/>
            <person name="Karasinski D."/>
            <person name="Kautmanova I."/>
            <person name="Kiss B."/>
            <person name="Kocsube S."/>
            <person name="Kotiranta H."/>
            <person name="LaButti K.M."/>
            <person name="Lechner B.E."/>
            <person name="Liimatainen K."/>
            <person name="Lipzen A."/>
            <person name="Lukacs Z."/>
            <person name="Mihaltcheva S."/>
            <person name="Morgado L.N."/>
            <person name="Niskanen T."/>
            <person name="Noordeloos M.E."/>
            <person name="Ohm R.A."/>
            <person name="Ortiz-Santana B."/>
            <person name="Ovrebo C."/>
            <person name="Racz N."/>
            <person name="Riley R."/>
            <person name="Savchenko A."/>
            <person name="Shiryaev A."/>
            <person name="Soop K."/>
            <person name="Spirin V."/>
            <person name="Szebenyi C."/>
            <person name="Tomsovsky M."/>
            <person name="Tulloss R.E."/>
            <person name="Uehling J."/>
            <person name="Grigoriev I.V."/>
            <person name="Vagvolgyi C."/>
            <person name="Papp T."/>
            <person name="Martin F.M."/>
            <person name="Miettinen O."/>
            <person name="Hibbett D.S."/>
            <person name="Nagy L.G."/>
        </authorList>
    </citation>
    <scope>NUCLEOTIDE SEQUENCE [LARGE SCALE GENOMIC DNA]</scope>
    <source>
        <strain evidence="2 3">CBS 309.79</strain>
    </source>
</reference>
<dbReference type="PANTHER" id="PTHR34693:SF1">
    <property type="entry name" value="PROTEIN PAR32"/>
    <property type="match status" value="1"/>
</dbReference>
<evidence type="ECO:0000313" key="3">
    <source>
        <dbReference type="Proteomes" id="UP000305067"/>
    </source>
</evidence>
<dbReference type="OrthoDB" id="2537432at2759"/>